<feature type="transmembrane region" description="Helical" evidence="8">
    <location>
        <begin position="35"/>
        <end position="53"/>
    </location>
</feature>
<accession>A0A062Y1U7</accession>
<dbReference type="InterPro" id="IPR002549">
    <property type="entry name" value="AI-2E-like"/>
</dbReference>
<name>A0A062Y1U7_9BACT</name>
<keyword evidence="7 8" id="KW-0472">Membrane</keyword>
<dbReference type="InterPro" id="IPR008554">
    <property type="entry name" value="Glutaredoxin-like"/>
</dbReference>
<sequence>MPADSSQKLRVFLVVGGAALLFGVVFAWSKPLFPLLVGFFLAYLAHPLASWFARHRLPRILGFVVVLLVLLGLLALVLLVFLPAVVHELSAAASKLPTWQEVLHERLEPLLADAQRRYPEAFGVISQKVTAYFQEKLPQLAPRLAAWLGQVVLSSLSLVSALLGLVVSLVIGAYLTADFPKFLTTLRLLIPRPVLPTVEAVALEVHQVLGAFFRGQLLVALALALMYTGGLALVGAPLALVVGPLAGLLSLVPYLGLVVGAGLAVLLTLLEHQDLLHPLLALLVFVVAQNVEGWVLTPKLVGKGVGLHPVWVLVALLLGGELFGITGVVVAVPVAAALRVVLVRALAAYRASTLYRGEPVEAVLYVRPSCRLCQELEAFLPALAELYGLAVREVNVEEDTSLLSQYGEKVPVLAVKGQVLVCGRTSPEELAGKLRELLGGSSD</sequence>
<evidence type="ECO:0000256" key="6">
    <source>
        <dbReference type="ARBA" id="ARBA00022989"/>
    </source>
</evidence>
<feature type="transmembrane region" description="Helical" evidence="8">
    <location>
        <begin position="60"/>
        <end position="86"/>
    </location>
</feature>
<proteinExistence type="inferred from homology"/>
<dbReference type="EMBL" id="JMFG01000005">
    <property type="protein sequence ID" value="KDA54750.1"/>
    <property type="molecule type" value="Genomic_DNA"/>
</dbReference>
<dbReference type="PANTHER" id="PTHR21716:SF53">
    <property type="entry name" value="PERMEASE PERM-RELATED"/>
    <property type="match status" value="1"/>
</dbReference>
<dbReference type="AlphaFoldDB" id="A0A062Y1U7"/>
<keyword evidence="5 8" id="KW-0812">Transmembrane</keyword>
<comment type="subcellular location">
    <subcellularLocation>
        <location evidence="1">Cell membrane</location>
        <topology evidence="1">Multi-pass membrane protein</topology>
    </subcellularLocation>
</comment>
<dbReference type="Gene3D" id="3.40.30.10">
    <property type="entry name" value="Glutaredoxin"/>
    <property type="match status" value="1"/>
</dbReference>
<dbReference type="PANTHER" id="PTHR21716">
    <property type="entry name" value="TRANSMEMBRANE PROTEIN"/>
    <property type="match status" value="1"/>
</dbReference>
<dbReference type="Proteomes" id="UP000027284">
    <property type="component" value="Unassembled WGS sequence"/>
</dbReference>
<evidence type="ECO:0000256" key="7">
    <source>
        <dbReference type="ARBA" id="ARBA00023136"/>
    </source>
</evidence>
<dbReference type="SUPFAM" id="SSF52833">
    <property type="entry name" value="Thioredoxin-like"/>
    <property type="match status" value="1"/>
</dbReference>
<evidence type="ECO:0008006" key="11">
    <source>
        <dbReference type="Google" id="ProtNLM"/>
    </source>
</evidence>
<comment type="caution">
    <text evidence="9">The sequence shown here is derived from an EMBL/GenBank/DDBJ whole genome shotgun (WGS) entry which is preliminary data.</text>
</comment>
<feature type="transmembrane region" description="Helical" evidence="8">
    <location>
        <begin position="279"/>
        <end position="297"/>
    </location>
</feature>
<evidence type="ECO:0000256" key="8">
    <source>
        <dbReference type="SAM" id="Phobius"/>
    </source>
</evidence>
<reference evidence="9 10" key="1">
    <citation type="submission" date="2014-04" db="EMBL/GenBank/DDBJ databases">
        <title>The Genome Sequence of Thermoanaerobaculum aquaticum MP-01, The First Cultivated Group 23 Acidobacterium.</title>
        <authorList>
            <person name="Stamps B.W."/>
            <person name="Losey N.A."/>
            <person name="Lawson P.A."/>
            <person name="Stevenson B.S."/>
        </authorList>
    </citation>
    <scope>NUCLEOTIDE SEQUENCE [LARGE SCALE GENOMIC DNA]</scope>
    <source>
        <strain evidence="9 10">MP-01</strain>
    </source>
</reference>
<dbReference type="Pfam" id="PF05768">
    <property type="entry name" value="Glrx-like"/>
    <property type="match status" value="1"/>
</dbReference>
<organism evidence="9 10">
    <name type="scientific">Thermoanaerobaculum aquaticum</name>
    <dbReference type="NCBI Taxonomy" id="1312852"/>
    <lineage>
        <taxon>Bacteria</taxon>
        <taxon>Pseudomonadati</taxon>
        <taxon>Acidobacteriota</taxon>
        <taxon>Thermoanaerobaculia</taxon>
        <taxon>Thermoanaerobaculales</taxon>
        <taxon>Thermoanaerobaculaceae</taxon>
        <taxon>Thermoanaerobaculum</taxon>
    </lineage>
</organism>
<evidence type="ECO:0000256" key="5">
    <source>
        <dbReference type="ARBA" id="ARBA00022692"/>
    </source>
</evidence>
<dbReference type="STRING" id="1312852.EG19_10015"/>
<feature type="transmembrane region" description="Helical" evidence="8">
    <location>
        <begin position="309"/>
        <end position="342"/>
    </location>
</feature>
<feature type="transmembrane region" description="Helical" evidence="8">
    <location>
        <begin position="12"/>
        <end position="29"/>
    </location>
</feature>
<comment type="similarity">
    <text evidence="2">Belongs to the autoinducer-2 exporter (AI-2E) (TC 2.A.86) family.</text>
</comment>
<evidence type="ECO:0000256" key="4">
    <source>
        <dbReference type="ARBA" id="ARBA00022475"/>
    </source>
</evidence>
<gene>
    <name evidence="9" type="ORF">EG19_10015</name>
</gene>
<evidence type="ECO:0000256" key="2">
    <source>
        <dbReference type="ARBA" id="ARBA00009773"/>
    </source>
</evidence>
<dbReference type="Pfam" id="PF01594">
    <property type="entry name" value="AI-2E_transport"/>
    <property type="match status" value="1"/>
</dbReference>
<keyword evidence="10" id="KW-1185">Reference proteome</keyword>
<dbReference type="RefSeq" id="WP_053334772.1">
    <property type="nucleotide sequence ID" value="NZ_JMFG01000005.1"/>
</dbReference>
<keyword evidence="6 8" id="KW-1133">Transmembrane helix</keyword>
<evidence type="ECO:0000313" key="10">
    <source>
        <dbReference type="Proteomes" id="UP000027284"/>
    </source>
</evidence>
<dbReference type="InterPro" id="IPR036249">
    <property type="entry name" value="Thioredoxin-like_sf"/>
</dbReference>
<keyword evidence="3" id="KW-0813">Transport</keyword>
<feature type="transmembrane region" description="Helical" evidence="8">
    <location>
        <begin position="144"/>
        <end position="177"/>
    </location>
</feature>
<evidence type="ECO:0000256" key="3">
    <source>
        <dbReference type="ARBA" id="ARBA00022448"/>
    </source>
</evidence>
<evidence type="ECO:0000313" key="9">
    <source>
        <dbReference type="EMBL" id="KDA54750.1"/>
    </source>
</evidence>
<feature type="transmembrane region" description="Helical" evidence="8">
    <location>
        <begin position="217"/>
        <end position="239"/>
    </location>
</feature>
<dbReference type="OrthoDB" id="506451at2"/>
<protein>
    <recommendedName>
        <fullName evidence="11">AI-2E family transporter</fullName>
    </recommendedName>
</protein>
<evidence type="ECO:0000256" key="1">
    <source>
        <dbReference type="ARBA" id="ARBA00004651"/>
    </source>
</evidence>
<feature type="transmembrane region" description="Helical" evidence="8">
    <location>
        <begin position="245"/>
        <end position="267"/>
    </location>
</feature>
<dbReference type="GO" id="GO:0005886">
    <property type="term" value="C:plasma membrane"/>
    <property type="evidence" value="ECO:0007669"/>
    <property type="project" value="UniProtKB-SubCell"/>
</dbReference>
<keyword evidence="4" id="KW-1003">Cell membrane</keyword>
<dbReference type="GO" id="GO:0055085">
    <property type="term" value="P:transmembrane transport"/>
    <property type="evidence" value="ECO:0007669"/>
    <property type="project" value="TreeGrafter"/>
</dbReference>